<feature type="coiled-coil region" evidence="1">
    <location>
        <begin position="690"/>
        <end position="724"/>
    </location>
</feature>
<evidence type="ECO:0000256" key="1">
    <source>
        <dbReference type="SAM" id="Coils"/>
    </source>
</evidence>
<accession>A0A7S3QVM1</accession>
<gene>
    <name evidence="3" type="ORF">DTER00134_LOCUS8864</name>
</gene>
<reference evidence="3" key="1">
    <citation type="submission" date="2021-01" db="EMBL/GenBank/DDBJ databases">
        <authorList>
            <person name="Corre E."/>
            <person name="Pelletier E."/>
            <person name="Niang G."/>
            <person name="Scheremetjew M."/>
            <person name="Finn R."/>
            <person name="Kale V."/>
            <person name="Holt S."/>
            <person name="Cochrane G."/>
            <person name="Meng A."/>
            <person name="Brown T."/>
            <person name="Cohen L."/>
        </authorList>
    </citation>
    <scope>NUCLEOTIDE SEQUENCE</scope>
    <source>
        <strain evidence="3">CCMP1320</strain>
    </source>
</reference>
<dbReference type="Gene3D" id="2.60.40.10">
    <property type="entry name" value="Immunoglobulins"/>
    <property type="match status" value="1"/>
</dbReference>
<feature type="region of interest" description="Disordered" evidence="2">
    <location>
        <begin position="556"/>
        <end position="586"/>
    </location>
</feature>
<feature type="region of interest" description="Disordered" evidence="2">
    <location>
        <begin position="482"/>
        <end position="504"/>
    </location>
</feature>
<feature type="compositionally biased region" description="Low complexity" evidence="2">
    <location>
        <begin position="614"/>
        <end position="637"/>
    </location>
</feature>
<feature type="region of interest" description="Disordered" evidence="2">
    <location>
        <begin position="778"/>
        <end position="800"/>
    </location>
</feature>
<evidence type="ECO:0000256" key="2">
    <source>
        <dbReference type="SAM" id="MobiDB-lite"/>
    </source>
</evidence>
<protein>
    <submittedName>
        <fullName evidence="3">Uncharacterized protein</fullName>
    </submittedName>
</protein>
<proteinExistence type="predicted"/>
<name>A0A7S3QVM1_DUNTE</name>
<feature type="region of interest" description="Disordered" evidence="2">
    <location>
        <begin position="311"/>
        <end position="358"/>
    </location>
</feature>
<dbReference type="InterPro" id="IPR013783">
    <property type="entry name" value="Ig-like_fold"/>
</dbReference>
<keyword evidence="1" id="KW-0175">Coiled coil</keyword>
<evidence type="ECO:0000313" key="3">
    <source>
        <dbReference type="EMBL" id="CAE0493791.1"/>
    </source>
</evidence>
<dbReference type="AlphaFoldDB" id="A0A7S3QVM1"/>
<feature type="compositionally biased region" description="Low complexity" evidence="2">
    <location>
        <begin position="339"/>
        <end position="358"/>
    </location>
</feature>
<feature type="compositionally biased region" description="Pro residues" evidence="2">
    <location>
        <begin position="638"/>
        <end position="651"/>
    </location>
</feature>
<feature type="region of interest" description="Disordered" evidence="2">
    <location>
        <begin position="606"/>
        <end position="655"/>
    </location>
</feature>
<sequence length="800" mass="83131">MSDDDCDEVINAAQQQALLPSRQAQGEALKSESLSLGLVDAIHHTVQVQCRLPESLASSNVSGCQCYFGDQVVPGTLDPSGALVCYAPPPKPCRGRYAQEKSCQLNVVVSGQIVASSTFQYTAVPFWRKPSLEGRFSGRLPTKEDERRLAEECRLVAPLLGGTCAGRGERSMSSLAKLARAIAGGRVRQHCEEREHKIQLLQQHIARLEAALSGSGSIQGLLPSSAGSVAALSAANATLQDELSHMRNQMSAKDDELAELKRQLRLKEQLWADMAKGSCCASAITPCNGTSAQCPPGSSCPTPASSADAAAATGAAAGGGKGSQRGGSAGGPRSKRQRQQQQQAAQPSHTAQQQQQQQQQQQMLLQQLCCGGAPCGPGAAPAAHASGEGGCSSWARVTNAQPAASLPLFDSLLASLPGLKELGNMRVPMSLPGLASSMPPASGPQAQLHQMQQLHTRSLQPPQLFPFAGQVPNLQAPAQAAPLGTTCASPGAAASAPASAAPSAAGKLGLPAHVVASAGVAAPCAANPSSCATACTPAPAPSGSCCSTGQAAPHHLQQQQQQQQQMGLSIPEVPRGPTPETGDSALDPNACCFGLIDCSGDDLQQLERCPPEQPRQQVAQQQRQQQLLSPSMPLTQPMQPPPNSMLNPPQPLSRAQSVALPTPLSQQPMSGHAVPLSVLPQGAGGDPGLMHTLVSSLANAQKQLEQLQEMQAQQARAHQEQQSQLVLLHRRLGSQQTSPALVQAGGMPASQQQPAQPQLQPTRAVQGGVGAMAWPAEDEQMGVGNGGEGDPDDFSKLWMN</sequence>
<dbReference type="EMBL" id="HBIP01015228">
    <property type="protein sequence ID" value="CAE0493791.1"/>
    <property type="molecule type" value="Transcribed_RNA"/>
</dbReference>
<organism evidence="3">
    <name type="scientific">Dunaliella tertiolecta</name>
    <name type="common">Green alga</name>
    <dbReference type="NCBI Taxonomy" id="3047"/>
    <lineage>
        <taxon>Eukaryota</taxon>
        <taxon>Viridiplantae</taxon>
        <taxon>Chlorophyta</taxon>
        <taxon>core chlorophytes</taxon>
        <taxon>Chlorophyceae</taxon>
        <taxon>CS clade</taxon>
        <taxon>Chlamydomonadales</taxon>
        <taxon>Dunaliellaceae</taxon>
        <taxon>Dunaliella</taxon>
    </lineage>
</organism>
<feature type="compositionally biased region" description="Gly residues" evidence="2">
    <location>
        <begin position="316"/>
        <end position="330"/>
    </location>
</feature>
<feature type="coiled-coil region" evidence="1">
    <location>
        <begin position="191"/>
        <end position="270"/>
    </location>
</feature>